<feature type="region of interest" description="Disordered" evidence="1">
    <location>
        <begin position="35"/>
        <end position="55"/>
    </location>
</feature>
<evidence type="ECO:0000313" key="3">
    <source>
        <dbReference type="Proteomes" id="UP000005239"/>
    </source>
</evidence>
<gene>
    <name evidence="2" type="primary">WBGene00283007</name>
</gene>
<dbReference type="AlphaFoldDB" id="A0A8R1V2D4"/>
<reference evidence="3" key="1">
    <citation type="journal article" date="2008" name="Nat. Genet.">
        <title>The Pristionchus pacificus genome provides a unique perspective on nematode lifestyle and parasitism.</title>
        <authorList>
            <person name="Dieterich C."/>
            <person name="Clifton S.W."/>
            <person name="Schuster L.N."/>
            <person name="Chinwalla A."/>
            <person name="Delehaunty K."/>
            <person name="Dinkelacker I."/>
            <person name="Fulton L."/>
            <person name="Fulton R."/>
            <person name="Godfrey J."/>
            <person name="Minx P."/>
            <person name="Mitreva M."/>
            <person name="Roeseler W."/>
            <person name="Tian H."/>
            <person name="Witte H."/>
            <person name="Yang S.P."/>
            <person name="Wilson R.K."/>
            <person name="Sommer R.J."/>
        </authorList>
    </citation>
    <scope>NUCLEOTIDE SEQUENCE [LARGE SCALE GENOMIC DNA]</scope>
    <source>
        <strain evidence="3">PS312</strain>
    </source>
</reference>
<proteinExistence type="predicted"/>
<sequence>MTLDAGEFELRAVPIVGLVIGMIGGERREKMRKLKGEEVGKGHGEMGVKREKEERKSDWDWLEEAKDL</sequence>
<organism evidence="2 3">
    <name type="scientific">Pristionchus pacificus</name>
    <name type="common">Parasitic nematode worm</name>
    <dbReference type="NCBI Taxonomy" id="54126"/>
    <lineage>
        <taxon>Eukaryota</taxon>
        <taxon>Metazoa</taxon>
        <taxon>Ecdysozoa</taxon>
        <taxon>Nematoda</taxon>
        <taxon>Chromadorea</taxon>
        <taxon>Rhabditida</taxon>
        <taxon>Rhabditina</taxon>
        <taxon>Diplogasteromorpha</taxon>
        <taxon>Diplogasteroidea</taxon>
        <taxon>Neodiplogasteridae</taxon>
        <taxon>Pristionchus</taxon>
    </lineage>
</organism>
<accession>A0A8R1V2D4</accession>
<keyword evidence="3" id="KW-1185">Reference proteome</keyword>
<reference evidence="2" key="2">
    <citation type="submission" date="2022-06" db="UniProtKB">
        <authorList>
            <consortium name="EnsemblMetazoa"/>
        </authorList>
    </citation>
    <scope>IDENTIFICATION</scope>
    <source>
        <strain evidence="2">PS312</strain>
    </source>
</reference>
<evidence type="ECO:0000313" key="2">
    <source>
        <dbReference type="EnsemblMetazoa" id="PPA44638.1"/>
    </source>
</evidence>
<protein>
    <submittedName>
        <fullName evidence="2">Uncharacterized protein</fullName>
    </submittedName>
</protein>
<dbReference type="Proteomes" id="UP000005239">
    <property type="component" value="Unassembled WGS sequence"/>
</dbReference>
<name>A0A8R1V2D4_PRIPA</name>
<dbReference type="EnsemblMetazoa" id="PPA44638.1">
    <property type="protein sequence ID" value="PPA44638.1"/>
    <property type="gene ID" value="WBGene00283007"/>
</dbReference>
<evidence type="ECO:0000256" key="1">
    <source>
        <dbReference type="SAM" id="MobiDB-lite"/>
    </source>
</evidence>